<proteinExistence type="predicted"/>
<reference evidence="1 2" key="1">
    <citation type="submission" date="2023-04" db="EMBL/GenBank/DDBJ databases">
        <title>Ottowia paracancer sp. nov., isolated from human stomach.</title>
        <authorList>
            <person name="Song Y."/>
        </authorList>
    </citation>
    <scope>NUCLEOTIDE SEQUENCE [LARGE SCALE GENOMIC DNA]</scope>
    <source>
        <strain evidence="1 2">10c7w1</strain>
    </source>
</reference>
<sequence length="94" mass="10786">MSLKETLADFSTEVAFCAMFAHDRYLMPMSYEQNKANLLRYWSEAKGQLKRDAALIPAIDAQIEEMFAAFDSGDRKKGVDTAMALWNRNIKQME</sequence>
<dbReference type="RefSeq" id="WP_279523781.1">
    <property type="nucleotide sequence ID" value="NZ_JARVII010000004.1"/>
</dbReference>
<organism evidence="1 2">
    <name type="scientific">Ottowia cancrivicina</name>
    <dbReference type="NCBI Taxonomy" id="3040346"/>
    <lineage>
        <taxon>Bacteria</taxon>
        <taxon>Pseudomonadati</taxon>
        <taxon>Pseudomonadota</taxon>
        <taxon>Betaproteobacteria</taxon>
        <taxon>Burkholderiales</taxon>
        <taxon>Comamonadaceae</taxon>
        <taxon>Ottowia</taxon>
    </lineage>
</organism>
<gene>
    <name evidence="1" type="ORF">QB898_03325</name>
</gene>
<protein>
    <submittedName>
        <fullName evidence="1">Uncharacterized protein</fullName>
    </submittedName>
</protein>
<evidence type="ECO:0000313" key="2">
    <source>
        <dbReference type="Proteomes" id="UP001237156"/>
    </source>
</evidence>
<dbReference type="Proteomes" id="UP001237156">
    <property type="component" value="Unassembled WGS sequence"/>
</dbReference>
<name>A0AAW6REX3_9BURK</name>
<comment type="caution">
    <text evidence="1">The sequence shown here is derived from an EMBL/GenBank/DDBJ whole genome shotgun (WGS) entry which is preliminary data.</text>
</comment>
<evidence type="ECO:0000313" key="1">
    <source>
        <dbReference type="EMBL" id="MDG9698760.1"/>
    </source>
</evidence>
<dbReference type="EMBL" id="JARVII010000004">
    <property type="protein sequence ID" value="MDG9698760.1"/>
    <property type="molecule type" value="Genomic_DNA"/>
</dbReference>
<keyword evidence="2" id="KW-1185">Reference proteome</keyword>
<accession>A0AAW6REX3</accession>
<dbReference type="AlphaFoldDB" id="A0AAW6REX3"/>